<dbReference type="InterPro" id="IPR004843">
    <property type="entry name" value="Calcineurin-like_PHP"/>
</dbReference>
<evidence type="ECO:0000313" key="3">
    <source>
        <dbReference type="Proteomes" id="UP000581688"/>
    </source>
</evidence>
<dbReference type="GO" id="GO:0004722">
    <property type="term" value="F:protein serine/threonine phosphatase activity"/>
    <property type="evidence" value="ECO:0007669"/>
    <property type="project" value="UniProtKB-EC"/>
</dbReference>
<keyword evidence="3" id="KW-1185">Reference proteome</keyword>
<keyword evidence="2" id="KW-0378">Hydrolase</keyword>
<dbReference type="RefSeq" id="WP_174495214.1">
    <property type="nucleotide sequence ID" value="NZ_CADDWK010000003.1"/>
</dbReference>
<reference evidence="2 3" key="1">
    <citation type="submission" date="2020-08" db="EMBL/GenBank/DDBJ databases">
        <title>Genomic Encyclopedia of Type Strains, Phase IV (KMG-IV): sequencing the most valuable type-strain genomes for metagenomic binning, comparative biology and taxonomic classification.</title>
        <authorList>
            <person name="Goeker M."/>
        </authorList>
    </citation>
    <scope>NUCLEOTIDE SEQUENCE [LARGE SCALE GENOMIC DNA]</scope>
    <source>
        <strain evidence="2 3">DSM 19612</strain>
    </source>
</reference>
<dbReference type="Proteomes" id="UP000581688">
    <property type="component" value="Unassembled WGS sequence"/>
</dbReference>
<dbReference type="Gene3D" id="3.60.21.10">
    <property type="match status" value="1"/>
</dbReference>
<accession>A0A841Q242</accession>
<dbReference type="Pfam" id="PF00149">
    <property type="entry name" value="Metallophos"/>
    <property type="match status" value="1"/>
</dbReference>
<dbReference type="PANTHER" id="PTHR42850:SF4">
    <property type="entry name" value="ZINC-DEPENDENT ENDOPOLYPHOSPHATASE"/>
    <property type="match status" value="1"/>
</dbReference>
<protein>
    <submittedName>
        <fullName evidence="2">Serine/threonine protein phosphatase 1</fullName>
        <ecNumber evidence="2">3.1.3.16</ecNumber>
    </submittedName>
</protein>
<sequence>MNLFVIGDVHGCYYTFEKMINTYWNREEELLIQVGDLIDRGNYSPETVAFARTLQEKYPNQVIFLKGNHEYEIILHFVDMFNKHWYRQCGEVTLNQYKRVNRSPEKDVNWFESLPLIWENDRVYVSHAGIAKNAIDPFNEENPLGVLWNREPLKNINKLQIHGHTPLDEPTFDAESNTWNIDTGAAFSGYLTGVKINENGEVKGFYNIKTDSRDKR</sequence>
<evidence type="ECO:0000259" key="1">
    <source>
        <dbReference type="PROSITE" id="PS00125"/>
    </source>
</evidence>
<dbReference type="GO" id="GO:0005737">
    <property type="term" value="C:cytoplasm"/>
    <property type="evidence" value="ECO:0007669"/>
    <property type="project" value="TreeGrafter"/>
</dbReference>
<dbReference type="EC" id="3.1.3.16" evidence="2"/>
<proteinExistence type="predicted"/>
<dbReference type="InterPro" id="IPR050126">
    <property type="entry name" value="Ap4A_hydrolase"/>
</dbReference>
<name>A0A841Q242_9BACI</name>
<evidence type="ECO:0000313" key="2">
    <source>
        <dbReference type="EMBL" id="MBB6452643.1"/>
    </source>
</evidence>
<dbReference type="PROSITE" id="PS00125">
    <property type="entry name" value="SER_THR_PHOSPHATASE"/>
    <property type="match status" value="1"/>
</dbReference>
<dbReference type="InterPro" id="IPR006186">
    <property type="entry name" value="Ser/Thr-sp_prot-phosphatase"/>
</dbReference>
<organism evidence="2 3">
    <name type="scientific">Salirhabdus euzebyi</name>
    <dbReference type="NCBI Taxonomy" id="394506"/>
    <lineage>
        <taxon>Bacteria</taxon>
        <taxon>Bacillati</taxon>
        <taxon>Bacillota</taxon>
        <taxon>Bacilli</taxon>
        <taxon>Bacillales</taxon>
        <taxon>Bacillaceae</taxon>
        <taxon>Salirhabdus</taxon>
    </lineage>
</organism>
<dbReference type="AlphaFoldDB" id="A0A841Q242"/>
<comment type="caution">
    <text evidence="2">The sequence shown here is derived from an EMBL/GenBank/DDBJ whole genome shotgun (WGS) entry which is preliminary data.</text>
</comment>
<dbReference type="InterPro" id="IPR029052">
    <property type="entry name" value="Metallo-depent_PP-like"/>
</dbReference>
<dbReference type="PRINTS" id="PR00114">
    <property type="entry name" value="STPHPHTASE"/>
</dbReference>
<dbReference type="CDD" id="cd00144">
    <property type="entry name" value="MPP_PPP_family"/>
    <property type="match status" value="1"/>
</dbReference>
<gene>
    <name evidence="2" type="ORF">HNQ94_001089</name>
</gene>
<feature type="domain" description="Serine/threonine specific protein phosphatases" evidence="1">
    <location>
        <begin position="65"/>
        <end position="70"/>
    </location>
</feature>
<dbReference type="EMBL" id="JACHGH010000003">
    <property type="protein sequence ID" value="MBB6452643.1"/>
    <property type="molecule type" value="Genomic_DNA"/>
</dbReference>
<dbReference type="PANTHER" id="PTHR42850">
    <property type="entry name" value="METALLOPHOSPHOESTERASE"/>
    <property type="match status" value="1"/>
</dbReference>
<dbReference type="SUPFAM" id="SSF56300">
    <property type="entry name" value="Metallo-dependent phosphatases"/>
    <property type="match status" value="1"/>
</dbReference>